<evidence type="ECO:0000256" key="2">
    <source>
        <dbReference type="ARBA" id="ARBA00022525"/>
    </source>
</evidence>
<keyword evidence="8" id="KW-1015">Disulfide bond</keyword>
<evidence type="ECO:0000256" key="9">
    <source>
        <dbReference type="ARBA" id="ARBA00024195"/>
    </source>
</evidence>
<evidence type="ECO:0000256" key="5">
    <source>
        <dbReference type="ARBA" id="ARBA00022801"/>
    </source>
</evidence>
<dbReference type="SUPFAM" id="SSF50494">
    <property type="entry name" value="Trypsin-like serine proteases"/>
    <property type="match status" value="1"/>
</dbReference>
<dbReference type="GeneID" id="114327668"/>
<dbReference type="Proteomes" id="UP001652700">
    <property type="component" value="Unplaced"/>
</dbReference>
<evidence type="ECO:0000256" key="11">
    <source>
        <dbReference type="SAM" id="SignalP"/>
    </source>
</evidence>
<dbReference type="GO" id="GO:0004252">
    <property type="term" value="F:serine-type endopeptidase activity"/>
    <property type="evidence" value="ECO:0007669"/>
    <property type="project" value="InterPro"/>
</dbReference>
<evidence type="ECO:0000256" key="1">
    <source>
        <dbReference type="ARBA" id="ARBA00004613"/>
    </source>
</evidence>
<dbReference type="GO" id="GO:0005576">
    <property type="term" value="C:extracellular region"/>
    <property type="evidence" value="ECO:0007669"/>
    <property type="project" value="UniProtKB-SubCell"/>
</dbReference>
<evidence type="ECO:0000256" key="6">
    <source>
        <dbReference type="ARBA" id="ARBA00022825"/>
    </source>
</evidence>
<protein>
    <submittedName>
        <fullName evidence="15">Serine protease 7-like isoform X1</fullName>
    </submittedName>
</protein>
<sequence>MMDGKCFILFVFVLYGGIFRIVDTQHGQPIESTIDPHNNTTNFTRSPAIPDRKTCGFEEPTIIKMPLLRRLFGGVETFLKEHPWMVLLGYKTRSGRFKWSCGGTLISQRYVLTAAHCVTGEIEHVVGKLTYVKLGSHDRTKEISCDITGACNQKTVITGIESLSFHENYNANDKTSGNDIAVIRLNQTVEYSTYIRPICLPEPYEESHTDDPLTTVGWGLTEDGTYSKVKLKIELPLRTRDYCMDAFKEVKLNLSDSQICAGGEYDRDTCQGDSGGPLLSLTESHKQWYQEGIISIGNADCGIEGLPGVYTKVSSFLSWIHSHVKE</sequence>
<dbReference type="PROSITE" id="PS00135">
    <property type="entry name" value="TRYPSIN_SER"/>
    <property type="match status" value="1"/>
</dbReference>
<dbReference type="KEGG" id="dvv:114327668"/>
<evidence type="ECO:0000256" key="10">
    <source>
        <dbReference type="RuleBase" id="RU363034"/>
    </source>
</evidence>
<dbReference type="AlphaFoldDB" id="A0A6P7FFX6"/>
<keyword evidence="14" id="KW-1185">Reference proteome</keyword>
<reference evidence="15" key="1">
    <citation type="submission" date="2025-04" db="UniProtKB">
        <authorList>
            <consortium name="RefSeq"/>
        </authorList>
    </citation>
    <scope>IDENTIFICATION</scope>
    <source>
        <tissue evidence="15">Whole insect</tissue>
    </source>
</reference>
<keyword evidence="5 10" id="KW-0378">Hydrolase</keyword>
<dbReference type="InterPro" id="IPR009003">
    <property type="entry name" value="Peptidase_S1_PA"/>
</dbReference>
<proteinExistence type="inferred from homology"/>
<reference evidence="13" key="2">
    <citation type="submission" date="2025-05" db="UniProtKB">
        <authorList>
            <consortium name="EnsemblMetazoa"/>
        </authorList>
    </citation>
    <scope>IDENTIFICATION</scope>
</reference>
<comment type="similarity">
    <text evidence="9">Belongs to the peptidase S1 family. CLIP subfamily.</text>
</comment>
<evidence type="ECO:0000259" key="12">
    <source>
        <dbReference type="PROSITE" id="PS50240"/>
    </source>
</evidence>
<evidence type="ECO:0000313" key="15">
    <source>
        <dbReference type="RefSeq" id="XP_028132145.1"/>
    </source>
</evidence>
<dbReference type="Pfam" id="PF00089">
    <property type="entry name" value="Trypsin"/>
    <property type="match status" value="1"/>
</dbReference>
<feature type="domain" description="Peptidase S1" evidence="12">
    <location>
        <begin position="71"/>
        <end position="325"/>
    </location>
</feature>
<dbReference type="Gene3D" id="2.40.10.10">
    <property type="entry name" value="Trypsin-like serine proteases"/>
    <property type="match status" value="2"/>
</dbReference>
<gene>
    <name evidence="15" type="primary">LOC114327668</name>
</gene>
<feature type="signal peptide" evidence="11">
    <location>
        <begin position="1"/>
        <end position="24"/>
    </location>
</feature>
<dbReference type="InterPro" id="IPR051487">
    <property type="entry name" value="Ser/Thr_Proteases_Immune/Dev"/>
</dbReference>
<dbReference type="InterPro" id="IPR001254">
    <property type="entry name" value="Trypsin_dom"/>
</dbReference>
<keyword evidence="7" id="KW-0865">Zymogen</keyword>
<feature type="chain" id="PRO_5027984464" evidence="11">
    <location>
        <begin position="25"/>
        <end position="326"/>
    </location>
</feature>
<dbReference type="CDD" id="cd00190">
    <property type="entry name" value="Tryp_SPc"/>
    <property type="match status" value="1"/>
</dbReference>
<evidence type="ECO:0000256" key="4">
    <source>
        <dbReference type="ARBA" id="ARBA00022729"/>
    </source>
</evidence>
<dbReference type="EnsemblMetazoa" id="XM_028276344.2">
    <property type="protein sequence ID" value="XP_028132145.1"/>
    <property type="gene ID" value="LOC114327668"/>
</dbReference>
<keyword evidence="4 11" id="KW-0732">Signal</keyword>
<keyword evidence="2" id="KW-0964">Secreted</keyword>
<organism evidence="15">
    <name type="scientific">Diabrotica virgifera virgifera</name>
    <name type="common">western corn rootworm</name>
    <dbReference type="NCBI Taxonomy" id="50390"/>
    <lineage>
        <taxon>Eukaryota</taxon>
        <taxon>Metazoa</taxon>
        <taxon>Ecdysozoa</taxon>
        <taxon>Arthropoda</taxon>
        <taxon>Hexapoda</taxon>
        <taxon>Insecta</taxon>
        <taxon>Pterygota</taxon>
        <taxon>Neoptera</taxon>
        <taxon>Endopterygota</taxon>
        <taxon>Coleoptera</taxon>
        <taxon>Polyphaga</taxon>
        <taxon>Cucujiformia</taxon>
        <taxon>Chrysomeloidea</taxon>
        <taxon>Chrysomelidae</taxon>
        <taxon>Galerucinae</taxon>
        <taxon>Diabroticina</taxon>
        <taxon>Diabroticites</taxon>
        <taxon>Diabrotica</taxon>
    </lineage>
</organism>
<dbReference type="PROSITE" id="PS50240">
    <property type="entry name" value="TRYPSIN_DOM"/>
    <property type="match status" value="1"/>
</dbReference>
<dbReference type="OrthoDB" id="8114044at2759"/>
<evidence type="ECO:0000256" key="7">
    <source>
        <dbReference type="ARBA" id="ARBA00023145"/>
    </source>
</evidence>
<dbReference type="GO" id="GO:0006508">
    <property type="term" value="P:proteolysis"/>
    <property type="evidence" value="ECO:0007669"/>
    <property type="project" value="UniProtKB-KW"/>
</dbReference>
<dbReference type="RefSeq" id="XP_028132145.1">
    <property type="nucleotide sequence ID" value="XM_028276344.1"/>
</dbReference>
<evidence type="ECO:0000256" key="3">
    <source>
        <dbReference type="ARBA" id="ARBA00022670"/>
    </source>
</evidence>
<dbReference type="InterPro" id="IPR033116">
    <property type="entry name" value="TRYPSIN_SER"/>
</dbReference>
<evidence type="ECO:0000313" key="14">
    <source>
        <dbReference type="Proteomes" id="UP001652700"/>
    </source>
</evidence>
<keyword evidence="3 10" id="KW-0645">Protease</keyword>
<evidence type="ECO:0000256" key="8">
    <source>
        <dbReference type="ARBA" id="ARBA00023157"/>
    </source>
</evidence>
<accession>A0A6P7FFX6</accession>
<dbReference type="InParanoid" id="A0A6P7FFX6"/>
<keyword evidence="6 10" id="KW-0720">Serine protease</keyword>
<dbReference type="FunFam" id="2.40.10.10:FF:000146">
    <property type="entry name" value="Serine protease 53"/>
    <property type="match status" value="1"/>
</dbReference>
<dbReference type="PROSITE" id="PS00134">
    <property type="entry name" value="TRYPSIN_HIS"/>
    <property type="match status" value="1"/>
</dbReference>
<dbReference type="PANTHER" id="PTHR24256">
    <property type="entry name" value="TRYPTASE-RELATED"/>
    <property type="match status" value="1"/>
</dbReference>
<comment type="subcellular location">
    <subcellularLocation>
        <location evidence="1">Secreted</location>
    </subcellularLocation>
</comment>
<name>A0A6P7FFX6_DIAVI</name>
<dbReference type="InterPro" id="IPR043504">
    <property type="entry name" value="Peptidase_S1_PA_chymotrypsin"/>
</dbReference>
<dbReference type="SMART" id="SM00020">
    <property type="entry name" value="Tryp_SPc"/>
    <property type="match status" value="1"/>
</dbReference>
<dbReference type="InterPro" id="IPR001314">
    <property type="entry name" value="Peptidase_S1A"/>
</dbReference>
<evidence type="ECO:0000313" key="13">
    <source>
        <dbReference type="EnsemblMetazoa" id="XP_028132145.1"/>
    </source>
</evidence>
<dbReference type="PRINTS" id="PR00722">
    <property type="entry name" value="CHYMOTRYPSIN"/>
</dbReference>
<dbReference type="InterPro" id="IPR018114">
    <property type="entry name" value="TRYPSIN_HIS"/>
</dbReference>